<dbReference type="EMBL" id="VLKZ01000001">
    <property type="protein sequence ID" value="TWI59642.1"/>
    <property type="molecule type" value="Genomic_DNA"/>
</dbReference>
<evidence type="ECO:0000313" key="1">
    <source>
        <dbReference type="EMBL" id="TWI59642.1"/>
    </source>
</evidence>
<gene>
    <name evidence="1" type="ORF">IQ10_00062</name>
</gene>
<protein>
    <submittedName>
        <fullName evidence="1">Uncharacterized protein</fullName>
    </submittedName>
</protein>
<accession>A0A562QSB1</accession>
<keyword evidence="2" id="KW-1185">Reference proteome</keyword>
<sequence>MHNLNLMKFFEGYVRNYHTLNLTIHHGKHSFTMSEIEYFSRLGLMLGYWSYTEDTTNGTYRPMDLTW</sequence>
<proteinExistence type="predicted"/>
<reference evidence="1 2" key="1">
    <citation type="journal article" date="2015" name="Stand. Genomic Sci.">
        <title>Genomic Encyclopedia of Bacterial and Archaeal Type Strains, Phase III: the genomes of soil and plant-associated and newly described type strains.</title>
        <authorList>
            <person name="Whitman W.B."/>
            <person name="Woyke T."/>
            <person name="Klenk H.P."/>
            <person name="Zhou Y."/>
            <person name="Lilburn T.G."/>
            <person name="Beck B.J."/>
            <person name="De Vos P."/>
            <person name="Vandamme P."/>
            <person name="Eisen J.A."/>
            <person name="Garrity G."/>
            <person name="Hugenholtz P."/>
            <person name="Kyrpides N.C."/>
        </authorList>
    </citation>
    <scope>NUCLEOTIDE SEQUENCE [LARGE SCALE GENOMIC DNA]</scope>
    <source>
        <strain evidence="1 2">CGMCC 1.10116</strain>
    </source>
</reference>
<name>A0A562QSB1_9BACI</name>
<organism evidence="1 2">
    <name type="scientific">Halalkalibacter nanhaiisediminis</name>
    <dbReference type="NCBI Taxonomy" id="688079"/>
    <lineage>
        <taxon>Bacteria</taxon>
        <taxon>Bacillati</taxon>
        <taxon>Bacillota</taxon>
        <taxon>Bacilli</taxon>
        <taxon>Bacillales</taxon>
        <taxon>Bacillaceae</taxon>
        <taxon>Halalkalibacter</taxon>
    </lineage>
</organism>
<comment type="caution">
    <text evidence="1">The sequence shown here is derived from an EMBL/GenBank/DDBJ whole genome shotgun (WGS) entry which is preliminary data.</text>
</comment>
<evidence type="ECO:0000313" key="2">
    <source>
        <dbReference type="Proteomes" id="UP000315711"/>
    </source>
</evidence>
<dbReference type="AlphaFoldDB" id="A0A562QSB1"/>
<dbReference type="Proteomes" id="UP000315711">
    <property type="component" value="Unassembled WGS sequence"/>
</dbReference>